<dbReference type="RefSeq" id="WP_060850086.1">
    <property type="nucleotide sequence ID" value="NZ_AP014705.1"/>
</dbReference>
<geneLocation type="plasmid" evidence="3">
    <name>pMaq22A_1p DNA</name>
</geneLocation>
<accession>A0A0C6FP59</accession>
<dbReference type="PATRIC" id="fig|270351.10.peg.5931"/>
<name>A0A0C6FP59_9HYPH</name>
<dbReference type="Proteomes" id="UP000061432">
    <property type="component" value="Plasmid pMaq22A_1p"/>
</dbReference>
<protein>
    <submittedName>
        <fullName evidence="2">Uncharacterized protein</fullName>
    </submittedName>
</protein>
<evidence type="ECO:0000256" key="1">
    <source>
        <dbReference type="SAM" id="MobiDB-lite"/>
    </source>
</evidence>
<dbReference type="AlphaFoldDB" id="A0A0C6FP59"/>
<reference evidence="3" key="2">
    <citation type="submission" date="2015-01" db="EMBL/GenBank/DDBJ databases">
        <title>Complete genome sequence of Methylobacterium aquaticum strain 22A.</title>
        <authorList>
            <person name="Tani A."/>
            <person name="Ogura Y."/>
            <person name="Hayashi T."/>
        </authorList>
    </citation>
    <scope>NUCLEOTIDE SEQUENCE [LARGE SCALE GENOMIC DNA]</scope>
    <source>
        <strain evidence="3">MA-22A</strain>
        <plasmid evidence="3">Plasmid pMaq22A_1p DNA</plasmid>
    </source>
</reference>
<dbReference type="OrthoDB" id="9930039at2"/>
<feature type="region of interest" description="Disordered" evidence="1">
    <location>
        <begin position="52"/>
        <end position="71"/>
    </location>
</feature>
<gene>
    <name evidence="2" type="ORF">Maq22A_1p33070</name>
</gene>
<keyword evidence="2" id="KW-0614">Plasmid</keyword>
<proteinExistence type="predicted"/>
<organism evidence="2 3">
    <name type="scientific">Methylobacterium aquaticum</name>
    <dbReference type="NCBI Taxonomy" id="270351"/>
    <lineage>
        <taxon>Bacteria</taxon>
        <taxon>Pseudomonadati</taxon>
        <taxon>Pseudomonadota</taxon>
        <taxon>Alphaproteobacteria</taxon>
        <taxon>Hyphomicrobiales</taxon>
        <taxon>Methylobacteriaceae</taxon>
        <taxon>Methylobacterium</taxon>
    </lineage>
</organism>
<sequence length="71" mass="7537">MSKRSSSSIPAWLRRRGYSPRAMVAIAAAIRRTGRSRDAEATEPSCLIIPFPKRSQPSAPSAAAGLLQVGA</sequence>
<reference evidence="2 3" key="1">
    <citation type="journal article" date="2015" name="Genome Announc.">
        <title>Complete Genome Sequence of Methylobacterium aquaticum Strain 22A, Isolated from Racomitrium japonicum Moss.</title>
        <authorList>
            <person name="Tani A."/>
            <person name="Ogura Y."/>
            <person name="Hayashi T."/>
            <person name="Kimbara K."/>
        </authorList>
    </citation>
    <scope>NUCLEOTIDE SEQUENCE [LARGE SCALE GENOMIC DNA]</scope>
    <source>
        <strain evidence="2 3">MA-22A</strain>
        <plasmid evidence="3">Plasmid pMaq22A_1p DNA</plasmid>
    </source>
</reference>
<evidence type="ECO:0000313" key="3">
    <source>
        <dbReference type="Proteomes" id="UP000061432"/>
    </source>
</evidence>
<dbReference type="KEGG" id="maqu:Maq22A_1p33070"/>
<evidence type="ECO:0000313" key="2">
    <source>
        <dbReference type="EMBL" id="BAQ48912.1"/>
    </source>
</evidence>
<dbReference type="EMBL" id="AP014705">
    <property type="protein sequence ID" value="BAQ48912.1"/>
    <property type="molecule type" value="Genomic_DNA"/>
</dbReference>